<protein>
    <submittedName>
        <fullName evidence="3">Uncharacterized protein</fullName>
    </submittedName>
</protein>
<evidence type="ECO:0000313" key="3">
    <source>
        <dbReference type="EMBL" id="KAK3082747.1"/>
    </source>
</evidence>
<keyword evidence="4" id="KW-1185">Reference proteome</keyword>
<sequence length="240" mass="27500">MSTNQNKSKYFEETEKTKSTKEQKSQNIGKYKQSTKPPAAKTKRTSSEMADSSMEEMSTILSDLDEIKSALKKSVTKSDLTDIVKSIVKEMFEENKKEMETRMKEIEDVYMRKCGDLQDKIDGLGLEMESLRELNAKKDTAIRNLNATLDDAMRIANEARSRSNYNEQYSRKNNIKIFGLKESNGENVSSEVCKMLKSAAKVELKEEEILAAHRLPSKLKNLLSSFNFMKELYLPVRTIH</sequence>
<reference evidence="3" key="1">
    <citation type="submission" date="2019-08" db="EMBL/GenBank/DDBJ databases">
        <title>The improved chromosome-level genome for the pearl oyster Pinctada fucata martensii using PacBio sequencing and Hi-C.</title>
        <authorList>
            <person name="Zheng Z."/>
        </authorList>
    </citation>
    <scope>NUCLEOTIDE SEQUENCE</scope>
    <source>
        <strain evidence="3">ZZ-2019</strain>
        <tissue evidence="3">Adductor muscle</tissue>
    </source>
</reference>
<dbReference type="EMBL" id="VSWD01000014">
    <property type="protein sequence ID" value="KAK3082747.1"/>
    <property type="molecule type" value="Genomic_DNA"/>
</dbReference>
<feature type="compositionally biased region" description="Polar residues" evidence="2">
    <location>
        <begin position="26"/>
        <end position="36"/>
    </location>
</feature>
<evidence type="ECO:0000313" key="4">
    <source>
        <dbReference type="Proteomes" id="UP001186944"/>
    </source>
</evidence>
<name>A0AA88XTQ2_PINIB</name>
<dbReference type="AlphaFoldDB" id="A0AA88XTQ2"/>
<feature type="compositionally biased region" description="Low complexity" evidence="2">
    <location>
        <begin position="47"/>
        <end position="56"/>
    </location>
</feature>
<dbReference type="Proteomes" id="UP001186944">
    <property type="component" value="Unassembled WGS sequence"/>
</dbReference>
<evidence type="ECO:0000256" key="1">
    <source>
        <dbReference type="SAM" id="Coils"/>
    </source>
</evidence>
<evidence type="ECO:0000256" key="2">
    <source>
        <dbReference type="SAM" id="MobiDB-lite"/>
    </source>
</evidence>
<organism evidence="3 4">
    <name type="scientific">Pinctada imbricata</name>
    <name type="common">Atlantic pearl-oyster</name>
    <name type="synonym">Pinctada martensii</name>
    <dbReference type="NCBI Taxonomy" id="66713"/>
    <lineage>
        <taxon>Eukaryota</taxon>
        <taxon>Metazoa</taxon>
        <taxon>Spiralia</taxon>
        <taxon>Lophotrochozoa</taxon>
        <taxon>Mollusca</taxon>
        <taxon>Bivalvia</taxon>
        <taxon>Autobranchia</taxon>
        <taxon>Pteriomorphia</taxon>
        <taxon>Pterioida</taxon>
        <taxon>Pterioidea</taxon>
        <taxon>Pteriidae</taxon>
        <taxon>Pinctada</taxon>
    </lineage>
</organism>
<keyword evidence="1" id="KW-0175">Coiled coil</keyword>
<feature type="compositionally biased region" description="Basic and acidic residues" evidence="2">
    <location>
        <begin position="9"/>
        <end position="24"/>
    </location>
</feature>
<accession>A0AA88XTQ2</accession>
<feature type="region of interest" description="Disordered" evidence="2">
    <location>
        <begin position="1"/>
        <end position="56"/>
    </location>
</feature>
<proteinExistence type="predicted"/>
<feature type="coiled-coil region" evidence="1">
    <location>
        <begin position="89"/>
        <end position="162"/>
    </location>
</feature>
<gene>
    <name evidence="3" type="ORF">FSP39_004210</name>
</gene>
<comment type="caution">
    <text evidence="3">The sequence shown here is derived from an EMBL/GenBank/DDBJ whole genome shotgun (WGS) entry which is preliminary data.</text>
</comment>